<proteinExistence type="predicted"/>
<sequence length="197" mass="21733">MATSYVTDEIADAMATSETYFAAQSEANETYMVVGDISYVIRSLESTNSQFLTETDTLARLKGLEGEREGEKGLEGEREGDKEAEETPSMVVEGGERESEVVHVKAEFKHQLELTKACPQISKYYYDLTRYHTVPHLSEVASLPDICTVPPNRERKPLLPLPPHAKAETVTYLLRDSLGMLGIHTPGAEGAPSPESQ</sequence>
<name>A0A9K3D3G1_9EUKA</name>
<comment type="caution">
    <text evidence="2">The sequence shown here is derived from an EMBL/GenBank/DDBJ whole genome shotgun (WGS) entry which is preliminary data.</text>
</comment>
<feature type="compositionally biased region" description="Basic and acidic residues" evidence="1">
    <location>
        <begin position="62"/>
        <end position="81"/>
    </location>
</feature>
<dbReference type="EMBL" id="BDIP01003998">
    <property type="protein sequence ID" value="GIQ88359.1"/>
    <property type="molecule type" value="Genomic_DNA"/>
</dbReference>
<dbReference type="Proteomes" id="UP000265618">
    <property type="component" value="Unassembled WGS sequence"/>
</dbReference>
<evidence type="ECO:0000313" key="2">
    <source>
        <dbReference type="EMBL" id="GIQ88359.1"/>
    </source>
</evidence>
<evidence type="ECO:0000313" key="3">
    <source>
        <dbReference type="Proteomes" id="UP000265618"/>
    </source>
</evidence>
<keyword evidence="3" id="KW-1185">Reference proteome</keyword>
<reference evidence="2 3" key="1">
    <citation type="journal article" date="2018" name="PLoS ONE">
        <title>The draft genome of Kipferlia bialata reveals reductive genome evolution in fornicate parasites.</title>
        <authorList>
            <person name="Tanifuji G."/>
            <person name="Takabayashi S."/>
            <person name="Kume K."/>
            <person name="Takagi M."/>
            <person name="Nakayama T."/>
            <person name="Kamikawa R."/>
            <person name="Inagaki Y."/>
            <person name="Hashimoto T."/>
        </authorList>
    </citation>
    <scope>NUCLEOTIDE SEQUENCE [LARGE SCALE GENOMIC DNA]</scope>
    <source>
        <strain evidence="2">NY0173</strain>
    </source>
</reference>
<dbReference type="AlphaFoldDB" id="A0A9K3D3G1"/>
<organism evidence="2 3">
    <name type="scientific">Kipferlia bialata</name>
    <dbReference type="NCBI Taxonomy" id="797122"/>
    <lineage>
        <taxon>Eukaryota</taxon>
        <taxon>Metamonada</taxon>
        <taxon>Carpediemonas-like organisms</taxon>
        <taxon>Kipferlia</taxon>
    </lineage>
</organism>
<accession>A0A9K3D3G1</accession>
<feature type="region of interest" description="Disordered" evidence="1">
    <location>
        <begin position="62"/>
        <end position="97"/>
    </location>
</feature>
<evidence type="ECO:0000256" key="1">
    <source>
        <dbReference type="SAM" id="MobiDB-lite"/>
    </source>
</evidence>
<feature type="non-terminal residue" evidence="2">
    <location>
        <position position="1"/>
    </location>
</feature>
<protein>
    <submittedName>
        <fullName evidence="2">Uncharacterized protein</fullName>
    </submittedName>
</protein>
<gene>
    <name evidence="2" type="ORF">KIPB_010591</name>
</gene>